<organism evidence="2">
    <name type="scientific">Pseudo-nitzschia australis</name>
    <dbReference type="NCBI Taxonomy" id="44445"/>
    <lineage>
        <taxon>Eukaryota</taxon>
        <taxon>Sar</taxon>
        <taxon>Stramenopiles</taxon>
        <taxon>Ochrophyta</taxon>
        <taxon>Bacillariophyta</taxon>
        <taxon>Bacillariophyceae</taxon>
        <taxon>Bacillariophycidae</taxon>
        <taxon>Bacillariales</taxon>
        <taxon>Bacillariaceae</taxon>
        <taxon>Pseudo-nitzschia</taxon>
    </lineage>
</organism>
<evidence type="ECO:0000256" key="1">
    <source>
        <dbReference type="SAM" id="SignalP"/>
    </source>
</evidence>
<evidence type="ECO:0000313" key="2">
    <source>
        <dbReference type="EMBL" id="CAE0729943.1"/>
    </source>
</evidence>
<dbReference type="EMBL" id="HBIX01034793">
    <property type="protein sequence ID" value="CAE0729943.1"/>
    <property type="molecule type" value="Transcribed_RNA"/>
</dbReference>
<protein>
    <submittedName>
        <fullName evidence="2">Uncharacterized protein</fullName>
    </submittedName>
</protein>
<reference evidence="2" key="1">
    <citation type="submission" date="2021-01" db="EMBL/GenBank/DDBJ databases">
        <authorList>
            <person name="Corre E."/>
            <person name="Pelletier E."/>
            <person name="Niang G."/>
            <person name="Scheremetjew M."/>
            <person name="Finn R."/>
            <person name="Kale V."/>
            <person name="Holt S."/>
            <person name="Cochrane G."/>
            <person name="Meng A."/>
            <person name="Brown T."/>
            <person name="Cohen L."/>
        </authorList>
    </citation>
    <scope>NUCLEOTIDE SEQUENCE</scope>
    <source>
        <strain evidence="2">10249 10 AB</strain>
    </source>
</reference>
<dbReference type="AlphaFoldDB" id="A0A7S4AY04"/>
<keyword evidence="1" id="KW-0732">Signal</keyword>
<dbReference type="InterPro" id="IPR019546">
    <property type="entry name" value="TAT_signal_bac_arc"/>
</dbReference>
<feature type="chain" id="PRO_5031560278" evidence="1">
    <location>
        <begin position="24"/>
        <end position="181"/>
    </location>
</feature>
<accession>A0A7S4AY04</accession>
<proteinExistence type="predicted"/>
<feature type="signal peptide" evidence="1">
    <location>
        <begin position="1"/>
        <end position="23"/>
    </location>
</feature>
<dbReference type="PROSITE" id="PS51318">
    <property type="entry name" value="TAT"/>
    <property type="match status" value="1"/>
</dbReference>
<dbReference type="NCBIfam" id="TIGR01409">
    <property type="entry name" value="TAT_signal_seq"/>
    <property type="match status" value="1"/>
</dbReference>
<dbReference type="InterPro" id="IPR006311">
    <property type="entry name" value="TAT_signal"/>
</dbReference>
<name>A0A7S4AY04_9STRA</name>
<gene>
    <name evidence="2" type="ORF">PAUS00366_LOCUS22728</name>
</gene>
<sequence>MFHKQIVFAAVLVALSTTLVVEGWTTTNKNNGNGRRDFMKSVVAIGGSVAAFGISSPAMAEQAPETRQGNEVTAFNGLAFNYKGGEFGGLDASTLDEPSVSYKDFNEKLKAGEVAFVEFLAPDGDVAYVTFKDEDKKIRIGEGYPIEQHDGYSSPMFCIRTVKNAGIPYKFIVKGLDKYSQ</sequence>